<feature type="region of interest" description="Disordered" evidence="1">
    <location>
        <begin position="181"/>
        <end position="241"/>
    </location>
</feature>
<feature type="compositionally biased region" description="Acidic residues" evidence="1">
    <location>
        <begin position="231"/>
        <end position="241"/>
    </location>
</feature>
<dbReference type="EMBL" id="OIVN01003890">
    <property type="protein sequence ID" value="SPD14162.1"/>
    <property type="molecule type" value="Genomic_DNA"/>
</dbReference>
<evidence type="ECO:0000313" key="2">
    <source>
        <dbReference type="EMBL" id="SPD14162.1"/>
    </source>
</evidence>
<organism evidence="2">
    <name type="scientific">Fagus sylvatica</name>
    <name type="common">Beechnut</name>
    <dbReference type="NCBI Taxonomy" id="28930"/>
    <lineage>
        <taxon>Eukaryota</taxon>
        <taxon>Viridiplantae</taxon>
        <taxon>Streptophyta</taxon>
        <taxon>Embryophyta</taxon>
        <taxon>Tracheophyta</taxon>
        <taxon>Spermatophyta</taxon>
        <taxon>Magnoliopsida</taxon>
        <taxon>eudicotyledons</taxon>
        <taxon>Gunneridae</taxon>
        <taxon>Pentapetalae</taxon>
        <taxon>rosids</taxon>
        <taxon>fabids</taxon>
        <taxon>Fagales</taxon>
        <taxon>Fagaceae</taxon>
        <taxon>Fagus</taxon>
    </lineage>
</organism>
<gene>
    <name evidence="2" type="ORF">FSB_LOCUS42044</name>
</gene>
<evidence type="ECO:0000256" key="1">
    <source>
        <dbReference type="SAM" id="MobiDB-lite"/>
    </source>
</evidence>
<dbReference type="AlphaFoldDB" id="A0A2N9HPH8"/>
<accession>A0A2N9HPH8</accession>
<proteinExistence type="predicted"/>
<protein>
    <submittedName>
        <fullName evidence="2">Uncharacterized protein</fullName>
    </submittedName>
</protein>
<feature type="compositionally biased region" description="Acidic residues" evidence="1">
    <location>
        <begin position="182"/>
        <end position="193"/>
    </location>
</feature>
<sequence length="241" mass="27530">MMRIGSVMERRAPLEKEELVGGAVVEVLYGFSWKGAIVLRQSHVDDDDDINEEEEESFWVRLLGIGVGEYLKLKDLKVPTSLMRRPEPVLVQAQEEKMDGIGGVYAGRRRVAKRTMPWDRDHDCFPFPLKKPKHKADDDQCDDEIEIEIHEEKPEPLMSVADDECEIEIEEDPWEPLMSMVDDYEEDPSEDETQSSMGSCPSTGLILNVTQYHGDTDETSDAGSCCGPYQYEEEEEEEDSY</sequence>
<reference evidence="2" key="1">
    <citation type="submission" date="2018-02" db="EMBL/GenBank/DDBJ databases">
        <authorList>
            <person name="Cohen D.B."/>
            <person name="Kent A.D."/>
        </authorList>
    </citation>
    <scope>NUCLEOTIDE SEQUENCE</scope>
</reference>
<name>A0A2N9HPH8_FAGSY</name>